<keyword evidence="1" id="KW-1133">Transmembrane helix</keyword>
<feature type="transmembrane region" description="Helical" evidence="1">
    <location>
        <begin position="121"/>
        <end position="138"/>
    </location>
</feature>
<proteinExistence type="predicted"/>
<keyword evidence="1" id="KW-0472">Membrane</keyword>
<feature type="transmembrane region" description="Helical" evidence="1">
    <location>
        <begin position="28"/>
        <end position="44"/>
    </location>
</feature>
<evidence type="ECO:0000313" key="2">
    <source>
        <dbReference type="EMBL" id="KKK65253.1"/>
    </source>
</evidence>
<protein>
    <submittedName>
        <fullName evidence="2">Uncharacterized protein</fullName>
    </submittedName>
</protein>
<feature type="transmembrane region" description="Helical" evidence="1">
    <location>
        <begin position="144"/>
        <end position="160"/>
    </location>
</feature>
<feature type="transmembrane region" description="Helical" evidence="1">
    <location>
        <begin position="51"/>
        <end position="69"/>
    </location>
</feature>
<feature type="non-terminal residue" evidence="2">
    <location>
        <position position="227"/>
    </location>
</feature>
<name>A0A0F8X8U6_9ZZZZ</name>
<feature type="transmembrane region" description="Helical" evidence="1">
    <location>
        <begin position="89"/>
        <end position="109"/>
    </location>
</feature>
<keyword evidence="1" id="KW-0812">Transmembrane</keyword>
<organism evidence="2">
    <name type="scientific">marine sediment metagenome</name>
    <dbReference type="NCBI Taxonomy" id="412755"/>
    <lineage>
        <taxon>unclassified sequences</taxon>
        <taxon>metagenomes</taxon>
        <taxon>ecological metagenomes</taxon>
    </lineage>
</organism>
<feature type="transmembrane region" description="Helical" evidence="1">
    <location>
        <begin position="172"/>
        <end position="194"/>
    </location>
</feature>
<dbReference type="EMBL" id="LAZR01060646">
    <property type="protein sequence ID" value="KKK65253.1"/>
    <property type="molecule type" value="Genomic_DNA"/>
</dbReference>
<gene>
    <name evidence="2" type="ORF">LCGC14_2976010</name>
</gene>
<accession>A0A0F8X8U6</accession>
<sequence length="227" mass="26223">MPHGADAEWEFYWYCYVGFLWERLHTRYIFGVLLAIPFTLVFIGDVRKFMLGTFLFLVPVALNISPFYLDLNSPPQLYHKGAQPFSLQIWISSLPIAALLCIWTLEIALKRKKICFTPIDIPALLFIGWSFLSLFHSTRLDLSGAYFFRMVGFYLVYLYIVNNVTDAKILRFAVTVLLLGFIFQSLLAMAQYWLNLPFSIGDGKMNLYGGIVHRLDVGYVYRVRGTL</sequence>
<comment type="caution">
    <text evidence="2">The sequence shown here is derived from an EMBL/GenBank/DDBJ whole genome shotgun (WGS) entry which is preliminary data.</text>
</comment>
<evidence type="ECO:0000256" key="1">
    <source>
        <dbReference type="SAM" id="Phobius"/>
    </source>
</evidence>
<dbReference type="AlphaFoldDB" id="A0A0F8X8U6"/>
<reference evidence="2" key="1">
    <citation type="journal article" date="2015" name="Nature">
        <title>Complex archaea that bridge the gap between prokaryotes and eukaryotes.</title>
        <authorList>
            <person name="Spang A."/>
            <person name="Saw J.H."/>
            <person name="Jorgensen S.L."/>
            <person name="Zaremba-Niedzwiedzka K."/>
            <person name="Martijn J."/>
            <person name="Lind A.E."/>
            <person name="van Eijk R."/>
            <person name="Schleper C."/>
            <person name="Guy L."/>
            <person name="Ettema T.J."/>
        </authorList>
    </citation>
    <scope>NUCLEOTIDE SEQUENCE</scope>
</reference>